<name>A0ABU8TR95_9HYPH</name>
<keyword evidence="1" id="KW-0812">Transmembrane</keyword>
<feature type="chain" id="PRO_5047417378" description="Secreted protein with PEP-CTERM sorting signal" evidence="2">
    <location>
        <begin position="24"/>
        <end position="68"/>
    </location>
</feature>
<protein>
    <recommendedName>
        <fullName evidence="5">Secreted protein with PEP-CTERM sorting signal</fullName>
    </recommendedName>
</protein>
<feature type="signal peptide" evidence="2">
    <location>
        <begin position="1"/>
        <end position="23"/>
    </location>
</feature>
<gene>
    <name evidence="3" type="ORF">V6575_21660</name>
</gene>
<evidence type="ECO:0008006" key="5">
    <source>
        <dbReference type="Google" id="ProtNLM"/>
    </source>
</evidence>
<keyword evidence="2" id="KW-0732">Signal</keyword>
<organism evidence="3 4">
    <name type="scientific">Roseibium algae</name>
    <dbReference type="NCBI Taxonomy" id="3123038"/>
    <lineage>
        <taxon>Bacteria</taxon>
        <taxon>Pseudomonadati</taxon>
        <taxon>Pseudomonadota</taxon>
        <taxon>Alphaproteobacteria</taxon>
        <taxon>Hyphomicrobiales</taxon>
        <taxon>Stappiaceae</taxon>
        <taxon>Roseibium</taxon>
    </lineage>
</organism>
<evidence type="ECO:0000313" key="3">
    <source>
        <dbReference type="EMBL" id="MEJ8476696.1"/>
    </source>
</evidence>
<reference evidence="3 4" key="1">
    <citation type="submission" date="2024-02" db="EMBL/GenBank/DDBJ databases">
        <title>Roseibium algae sp. nov., isolated from marine alga (Grateloupia sp.), showing potential in myo-inositol conversion.</title>
        <authorList>
            <person name="Wang Y."/>
        </authorList>
    </citation>
    <scope>NUCLEOTIDE SEQUENCE [LARGE SCALE GENOMIC DNA]</scope>
    <source>
        <strain evidence="3 4">H3510</strain>
    </source>
</reference>
<dbReference type="RefSeq" id="WP_340277408.1">
    <property type="nucleotide sequence ID" value="NZ_JBAKIA010000024.1"/>
</dbReference>
<keyword evidence="4" id="KW-1185">Reference proteome</keyword>
<sequence>MKTPTSALIGAAGTLALSSPAFAHVGQHSALQLSDVISHFAQSPFHLAPFAIALVIAASVLWRVTRKR</sequence>
<evidence type="ECO:0000256" key="1">
    <source>
        <dbReference type="SAM" id="Phobius"/>
    </source>
</evidence>
<comment type="caution">
    <text evidence="3">The sequence shown here is derived from an EMBL/GenBank/DDBJ whole genome shotgun (WGS) entry which is preliminary data.</text>
</comment>
<evidence type="ECO:0000256" key="2">
    <source>
        <dbReference type="SAM" id="SignalP"/>
    </source>
</evidence>
<feature type="transmembrane region" description="Helical" evidence="1">
    <location>
        <begin position="47"/>
        <end position="65"/>
    </location>
</feature>
<keyword evidence="1" id="KW-0472">Membrane</keyword>
<accession>A0ABU8TR95</accession>
<evidence type="ECO:0000313" key="4">
    <source>
        <dbReference type="Proteomes" id="UP001385499"/>
    </source>
</evidence>
<dbReference type="EMBL" id="JBAKIA010000024">
    <property type="protein sequence ID" value="MEJ8476696.1"/>
    <property type="molecule type" value="Genomic_DNA"/>
</dbReference>
<proteinExistence type="predicted"/>
<dbReference type="Proteomes" id="UP001385499">
    <property type="component" value="Unassembled WGS sequence"/>
</dbReference>
<keyword evidence="1" id="KW-1133">Transmembrane helix</keyword>